<dbReference type="Pfam" id="PF15778">
    <property type="entry name" value="UNC80_N"/>
    <property type="match status" value="1"/>
</dbReference>
<dbReference type="GO" id="GO:0030424">
    <property type="term" value="C:axon"/>
    <property type="evidence" value="ECO:0007669"/>
    <property type="project" value="TreeGrafter"/>
</dbReference>
<dbReference type="PANTHER" id="PTHR31781">
    <property type="entry name" value="UNC80"/>
    <property type="match status" value="1"/>
</dbReference>
<reference evidence="3" key="1">
    <citation type="submission" date="2021-01" db="EMBL/GenBank/DDBJ databases">
        <title>Caligus Genome Assembly.</title>
        <authorList>
            <person name="Gallardo-Escarate C."/>
        </authorList>
    </citation>
    <scope>NUCLEOTIDE SEQUENCE [LARGE SCALE GENOMIC DNA]</scope>
</reference>
<dbReference type="Proteomes" id="UP000595437">
    <property type="component" value="Chromosome 3"/>
</dbReference>
<gene>
    <name evidence="2" type="ORF">FKW44_005221</name>
</gene>
<sequence>TFIYLFAPICSNVRESDFMQNFRLEGGKRIWKALWEFNQPDVDTQHFIPTFSLLHSFLFTLFLGQAAQTLFAGFKETRSKNKGNNQQGMFKEDE</sequence>
<dbReference type="InterPro" id="IPR031542">
    <property type="entry name" value="UNC80_N"/>
</dbReference>
<protein>
    <recommendedName>
        <fullName evidence="1">Cation channel complex component UNC80 N-terminal domain-containing protein</fullName>
    </recommendedName>
</protein>
<keyword evidence="3" id="KW-1185">Reference proteome</keyword>
<dbReference type="GO" id="GO:0034703">
    <property type="term" value="C:cation channel complex"/>
    <property type="evidence" value="ECO:0007669"/>
    <property type="project" value="TreeGrafter"/>
</dbReference>
<feature type="non-terminal residue" evidence="2">
    <location>
        <position position="1"/>
    </location>
</feature>
<evidence type="ECO:0000259" key="1">
    <source>
        <dbReference type="Pfam" id="PF15778"/>
    </source>
</evidence>
<evidence type="ECO:0000313" key="2">
    <source>
        <dbReference type="EMBL" id="QQP52924.1"/>
    </source>
</evidence>
<feature type="domain" description="Cation channel complex component UNC80 N-terminal" evidence="1">
    <location>
        <begin position="2"/>
        <end position="44"/>
    </location>
</feature>
<feature type="non-terminal residue" evidence="2">
    <location>
        <position position="94"/>
    </location>
</feature>
<accession>A0A7T8QRU7</accession>
<organism evidence="2 3">
    <name type="scientific">Caligus rogercresseyi</name>
    <name type="common">Sea louse</name>
    <dbReference type="NCBI Taxonomy" id="217165"/>
    <lineage>
        <taxon>Eukaryota</taxon>
        <taxon>Metazoa</taxon>
        <taxon>Ecdysozoa</taxon>
        <taxon>Arthropoda</taxon>
        <taxon>Crustacea</taxon>
        <taxon>Multicrustacea</taxon>
        <taxon>Hexanauplia</taxon>
        <taxon>Copepoda</taxon>
        <taxon>Siphonostomatoida</taxon>
        <taxon>Caligidae</taxon>
        <taxon>Caligus</taxon>
    </lineage>
</organism>
<dbReference type="EMBL" id="CP045892">
    <property type="protein sequence ID" value="QQP52924.1"/>
    <property type="molecule type" value="Genomic_DNA"/>
</dbReference>
<name>A0A7T8QRU7_CALRO</name>
<dbReference type="PANTHER" id="PTHR31781:SF1">
    <property type="entry name" value="PROTEIN UNC-80 HOMOLOG"/>
    <property type="match status" value="1"/>
</dbReference>
<evidence type="ECO:0000313" key="3">
    <source>
        <dbReference type="Proteomes" id="UP000595437"/>
    </source>
</evidence>
<proteinExistence type="predicted"/>
<dbReference type="AlphaFoldDB" id="A0A7T8QRU7"/>
<dbReference type="GO" id="GO:0055080">
    <property type="term" value="P:monoatomic cation homeostasis"/>
    <property type="evidence" value="ECO:0007669"/>
    <property type="project" value="TreeGrafter"/>
</dbReference>
<dbReference type="GO" id="GO:0005261">
    <property type="term" value="F:monoatomic cation channel activity"/>
    <property type="evidence" value="ECO:0007669"/>
    <property type="project" value="TreeGrafter"/>
</dbReference>
<dbReference type="OrthoDB" id="5584001at2759"/>